<gene>
    <name evidence="1" type="ORF">EGYM00163_LOCUS47687</name>
</gene>
<accession>A0A7S4GGF7</accession>
<evidence type="ECO:0008006" key="2">
    <source>
        <dbReference type="Google" id="ProtNLM"/>
    </source>
</evidence>
<organism evidence="1">
    <name type="scientific">Eutreptiella gymnastica</name>
    <dbReference type="NCBI Taxonomy" id="73025"/>
    <lineage>
        <taxon>Eukaryota</taxon>
        <taxon>Discoba</taxon>
        <taxon>Euglenozoa</taxon>
        <taxon>Euglenida</taxon>
        <taxon>Spirocuta</taxon>
        <taxon>Euglenophyceae</taxon>
        <taxon>Eutreptiales</taxon>
        <taxon>Eutreptiaceae</taxon>
        <taxon>Eutreptiella</taxon>
    </lineage>
</organism>
<evidence type="ECO:0000313" key="1">
    <source>
        <dbReference type="EMBL" id="CAE0836323.1"/>
    </source>
</evidence>
<sequence length="116" mass="12757">MSPFSPCKAPRGWYYGQLPGSKLNLWGFGSFSMDDKVINSEFFSGKPPGDAIIFHCGELTGVDLEAFNPGLASQEEILPLAPAIFRVLTATKYGHKVFVAIEQLSHAEHAYVLPRQ</sequence>
<dbReference type="EMBL" id="HBJA01138501">
    <property type="protein sequence ID" value="CAE0836323.1"/>
    <property type="molecule type" value="Transcribed_RNA"/>
</dbReference>
<reference evidence="1" key="1">
    <citation type="submission" date="2021-01" db="EMBL/GenBank/DDBJ databases">
        <authorList>
            <person name="Corre E."/>
            <person name="Pelletier E."/>
            <person name="Niang G."/>
            <person name="Scheremetjew M."/>
            <person name="Finn R."/>
            <person name="Kale V."/>
            <person name="Holt S."/>
            <person name="Cochrane G."/>
            <person name="Meng A."/>
            <person name="Brown T."/>
            <person name="Cohen L."/>
        </authorList>
    </citation>
    <scope>NUCLEOTIDE SEQUENCE</scope>
    <source>
        <strain evidence="1">CCMP1594</strain>
    </source>
</reference>
<name>A0A7S4GGF7_9EUGL</name>
<protein>
    <recommendedName>
        <fullName evidence="2">NAD(P)(+)--arginine ADP-ribosyltransferase</fullName>
    </recommendedName>
</protein>
<dbReference type="AlphaFoldDB" id="A0A7S4GGF7"/>
<proteinExistence type="predicted"/>